<evidence type="ECO:0000256" key="4">
    <source>
        <dbReference type="ARBA" id="ARBA00008276"/>
    </source>
</evidence>
<dbReference type="InterPro" id="IPR004101">
    <property type="entry name" value="Mur_ligase_C"/>
</dbReference>
<comment type="similarity">
    <text evidence="4">Belongs to the folylpolyglutamate synthase family.</text>
</comment>
<evidence type="ECO:0000256" key="14">
    <source>
        <dbReference type="ARBA" id="ARBA00030048"/>
    </source>
</evidence>
<evidence type="ECO:0000256" key="15">
    <source>
        <dbReference type="ARBA" id="ARBA00030592"/>
    </source>
</evidence>
<evidence type="ECO:0000256" key="12">
    <source>
        <dbReference type="ARBA" id="ARBA00022842"/>
    </source>
</evidence>
<dbReference type="InterPro" id="IPR018109">
    <property type="entry name" value="Folylpolyglutamate_synth_CS"/>
</dbReference>
<dbReference type="PIRSF" id="PIRSF001563">
    <property type="entry name" value="Folylpolyglu_synth"/>
    <property type="match status" value="1"/>
</dbReference>
<evidence type="ECO:0000256" key="8">
    <source>
        <dbReference type="ARBA" id="ARBA00022598"/>
    </source>
</evidence>
<name>A0ABU9N848_9FLAO</name>
<evidence type="ECO:0000256" key="7">
    <source>
        <dbReference type="ARBA" id="ARBA00019357"/>
    </source>
</evidence>
<dbReference type="RefSeq" id="WP_342697037.1">
    <property type="nucleotide sequence ID" value="NZ_JBCGDO010000030.1"/>
</dbReference>
<evidence type="ECO:0000256" key="6">
    <source>
        <dbReference type="ARBA" id="ARBA00013025"/>
    </source>
</evidence>
<evidence type="ECO:0000313" key="23">
    <source>
        <dbReference type="EMBL" id="MEM0543864.1"/>
    </source>
</evidence>
<dbReference type="InterPro" id="IPR013221">
    <property type="entry name" value="Mur_ligase_cen"/>
</dbReference>
<dbReference type="InterPro" id="IPR036565">
    <property type="entry name" value="Mur-like_cat_sf"/>
</dbReference>
<keyword evidence="9" id="KW-0479">Metal-binding</keyword>
<evidence type="ECO:0000256" key="5">
    <source>
        <dbReference type="ARBA" id="ARBA00013023"/>
    </source>
</evidence>
<dbReference type="Pfam" id="PF08245">
    <property type="entry name" value="Mur_ligase_M"/>
    <property type="match status" value="1"/>
</dbReference>
<reference evidence="23 24" key="1">
    <citation type="submission" date="2024-03" db="EMBL/GenBank/DDBJ databases">
        <title>Two novel species of the genus Flavobacterium exhibiting potentially degradation of complex polysaccharides.</title>
        <authorList>
            <person name="Lian X."/>
        </authorList>
    </citation>
    <scope>NUCLEOTIDE SEQUENCE [LARGE SCALE GENOMIC DNA]</scope>
    <source>
        <strain evidence="24">j3</strain>
    </source>
</reference>
<evidence type="ECO:0000256" key="13">
    <source>
        <dbReference type="ARBA" id="ARBA00022909"/>
    </source>
</evidence>
<comment type="catalytic activity">
    <reaction evidence="17">
        <text>(6S)-5,6,7,8-tetrahydrofolyl-(gamma-L-Glu)(n) + L-glutamate + ATP = (6S)-5,6,7,8-tetrahydrofolyl-(gamma-L-Glu)(n+1) + ADP + phosphate + H(+)</text>
        <dbReference type="Rhea" id="RHEA:10580"/>
        <dbReference type="Rhea" id="RHEA-COMP:14738"/>
        <dbReference type="Rhea" id="RHEA-COMP:14740"/>
        <dbReference type="ChEBI" id="CHEBI:15378"/>
        <dbReference type="ChEBI" id="CHEBI:29985"/>
        <dbReference type="ChEBI" id="CHEBI:30616"/>
        <dbReference type="ChEBI" id="CHEBI:43474"/>
        <dbReference type="ChEBI" id="CHEBI:141005"/>
        <dbReference type="ChEBI" id="CHEBI:456216"/>
        <dbReference type="EC" id="6.3.2.17"/>
    </reaction>
</comment>
<dbReference type="PANTHER" id="PTHR11136">
    <property type="entry name" value="FOLYLPOLYGLUTAMATE SYNTHASE-RELATED"/>
    <property type="match status" value="1"/>
</dbReference>
<evidence type="ECO:0000256" key="16">
    <source>
        <dbReference type="ARBA" id="ARBA00032510"/>
    </source>
</evidence>
<dbReference type="PROSITE" id="PS01011">
    <property type="entry name" value="FOLYLPOLYGLU_SYNT_1"/>
    <property type="match status" value="1"/>
</dbReference>
<evidence type="ECO:0000256" key="1">
    <source>
        <dbReference type="ARBA" id="ARBA00002714"/>
    </source>
</evidence>
<dbReference type="Gene3D" id="3.90.190.20">
    <property type="entry name" value="Mur ligase, C-terminal domain"/>
    <property type="match status" value="1"/>
</dbReference>
<evidence type="ECO:0000256" key="17">
    <source>
        <dbReference type="ARBA" id="ARBA00047493"/>
    </source>
</evidence>
<dbReference type="InterPro" id="IPR001645">
    <property type="entry name" value="Folylpolyglutamate_synth"/>
</dbReference>
<evidence type="ECO:0000256" key="11">
    <source>
        <dbReference type="ARBA" id="ARBA00022840"/>
    </source>
</evidence>
<accession>A0ABU9N848</accession>
<keyword evidence="8 23" id="KW-0436">Ligase</keyword>
<dbReference type="EC" id="6.3.2.12" evidence="5"/>
<evidence type="ECO:0000256" key="19">
    <source>
        <dbReference type="ARBA" id="ARBA00049035"/>
    </source>
</evidence>
<evidence type="ECO:0000313" key="24">
    <source>
        <dbReference type="Proteomes" id="UP001460072"/>
    </source>
</evidence>
<evidence type="ECO:0000256" key="3">
    <source>
        <dbReference type="ARBA" id="ARBA00005150"/>
    </source>
</evidence>
<evidence type="ECO:0000256" key="20">
    <source>
        <dbReference type="ARBA" id="ARBA00049161"/>
    </source>
</evidence>
<keyword evidence="24" id="KW-1185">Reference proteome</keyword>
<keyword evidence="13" id="KW-0289">Folate biosynthesis</keyword>
<comment type="function">
    <text evidence="1">Functions in two distinct reactions of the de novo folate biosynthetic pathway. Catalyzes the addition of a glutamate residue to dihydropteroate (7,8-dihydropteroate or H2Pte) to form dihydrofolate (7,8-dihydrofolate monoglutamate or H2Pte-Glu). Also catalyzes successive additions of L-glutamate to tetrahydrofolate or 10-formyltetrahydrofolate or 5,10-methylenetetrahydrofolate, leading to folylpolyglutamate derivatives.</text>
</comment>
<comment type="caution">
    <text evidence="23">The sequence shown here is derived from an EMBL/GenBank/DDBJ whole genome shotgun (WGS) entry which is preliminary data.</text>
</comment>
<comment type="catalytic activity">
    <reaction evidence="18">
        <text>10-formyltetrahydrofolyl-(gamma-L-Glu)(n) + L-glutamate + ATP = 10-formyltetrahydrofolyl-(gamma-L-Glu)(n+1) + ADP + phosphate + H(+)</text>
        <dbReference type="Rhea" id="RHEA:51904"/>
        <dbReference type="Rhea" id="RHEA-COMP:13088"/>
        <dbReference type="Rhea" id="RHEA-COMP:14300"/>
        <dbReference type="ChEBI" id="CHEBI:15378"/>
        <dbReference type="ChEBI" id="CHEBI:29985"/>
        <dbReference type="ChEBI" id="CHEBI:30616"/>
        <dbReference type="ChEBI" id="CHEBI:43474"/>
        <dbReference type="ChEBI" id="CHEBI:134413"/>
        <dbReference type="ChEBI" id="CHEBI:456216"/>
        <dbReference type="EC" id="6.3.2.17"/>
    </reaction>
</comment>
<comment type="catalytic activity">
    <reaction evidence="19">
        <text>(6R)-5,10-methylenetetrahydrofolyl-(gamma-L-Glu)(n) + L-glutamate + ATP = (6R)-5,10-methylenetetrahydrofolyl-(gamma-L-Glu)(n+1) + ADP + phosphate + H(+)</text>
        <dbReference type="Rhea" id="RHEA:51912"/>
        <dbReference type="Rhea" id="RHEA-COMP:13257"/>
        <dbReference type="Rhea" id="RHEA-COMP:13258"/>
        <dbReference type="ChEBI" id="CHEBI:15378"/>
        <dbReference type="ChEBI" id="CHEBI:29985"/>
        <dbReference type="ChEBI" id="CHEBI:30616"/>
        <dbReference type="ChEBI" id="CHEBI:43474"/>
        <dbReference type="ChEBI" id="CHEBI:136572"/>
        <dbReference type="ChEBI" id="CHEBI:456216"/>
        <dbReference type="EC" id="6.3.2.17"/>
    </reaction>
</comment>
<evidence type="ECO:0000256" key="18">
    <source>
        <dbReference type="ARBA" id="ARBA00047808"/>
    </source>
</evidence>
<dbReference type="InterPro" id="IPR036615">
    <property type="entry name" value="Mur_ligase_C_dom_sf"/>
</dbReference>
<dbReference type="EMBL" id="JBCGDO010000030">
    <property type="protein sequence ID" value="MEM0543864.1"/>
    <property type="molecule type" value="Genomic_DNA"/>
</dbReference>
<dbReference type="NCBIfam" id="TIGR01499">
    <property type="entry name" value="folC"/>
    <property type="match status" value="1"/>
</dbReference>
<evidence type="ECO:0000259" key="21">
    <source>
        <dbReference type="Pfam" id="PF02875"/>
    </source>
</evidence>
<comment type="pathway">
    <text evidence="3">Cofactor biosynthesis; tetrahydrofolylpolyglutamate biosynthesis.</text>
</comment>
<evidence type="ECO:0000259" key="22">
    <source>
        <dbReference type="Pfam" id="PF08245"/>
    </source>
</evidence>
<evidence type="ECO:0000256" key="10">
    <source>
        <dbReference type="ARBA" id="ARBA00022741"/>
    </source>
</evidence>
<proteinExistence type="inferred from homology"/>
<dbReference type="Proteomes" id="UP001460072">
    <property type="component" value="Unassembled WGS sequence"/>
</dbReference>
<gene>
    <name evidence="23" type="ORF">WFZ85_14710</name>
</gene>
<feature type="domain" description="Mur ligase C-terminal" evidence="21">
    <location>
        <begin position="281"/>
        <end position="398"/>
    </location>
</feature>
<evidence type="ECO:0000256" key="2">
    <source>
        <dbReference type="ARBA" id="ARBA00004799"/>
    </source>
</evidence>
<comment type="catalytic activity">
    <reaction evidence="20">
        <text>7,8-dihydropteroate + L-glutamate + ATP = 7,8-dihydrofolate + ADP + phosphate + H(+)</text>
        <dbReference type="Rhea" id="RHEA:23584"/>
        <dbReference type="ChEBI" id="CHEBI:15378"/>
        <dbReference type="ChEBI" id="CHEBI:17839"/>
        <dbReference type="ChEBI" id="CHEBI:29985"/>
        <dbReference type="ChEBI" id="CHEBI:30616"/>
        <dbReference type="ChEBI" id="CHEBI:43474"/>
        <dbReference type="ChEBI" id="CHEBI:57451"/>
        <dbReference type="ChEBI" id="CHEBI:456216"/>
        <dbReference type="EC" id="6.3.2.12"/>
    </reaction>
</comment>
<evidence type="ECO:0000256" key="9">
    <source>
        <dbReference type="ARBA" id="ARBA00022723"/>
    </source>
</evidence>
<dbReference type="PROSITE" id="PS01012">
    <property type="entry name" value="FOLYLPOLYGLU_SYNT_2"/>
    <property type="match status" value="1"/>
</dbReference>
<dbReference type="Pfam" id="PF02875">
    <property type="entry name" value="Mur_ligase_C"/>
    <property type="match status" value="1"/>
</dbReference>
<keyword evidence="11" id="KW-0067">ATP-binding</keyword>
<feature type="domain" description="Mur ligase central" evidence="22">
    <location>
        <begin position="51"/>
        <end position="190"/>
    </location>
</feature>
<comment type="pathway">
    <text evidence="2">Cofactor biosynthesis; tetrahydrofolate biosynthesis; 7,8-dihydrofolate from 2-amino-4-hydroxy-6-hydroxymethyl-7,8-dihydropteridine diphosphate and 4-aminobenzoate: step 2/2.</text>
</comment>
<keyword evidence="10" id="KW-0547">Nucleotide-binding</keyword>
<dbReference type="EC" id="6.3.2.17" evidence="6"/>
<protein>
    <recommendedName>
        <fullName evidence="7">Dihydrofolate synthase/folylpolyglutamate synthase</fullName>
        <ecNumber evidence="5">6.3.2.12</ecNumber>
        <ecNumber evidence="6">6.3.2.17</ecNumber>
    </recommendedName>
    <alternativeName>
        <fullName evidence="16">Folylpoly-gamma-glutamate synthetase-dihydrofolate synthetase</fullName>
    </alternativeName>
    <alternativeName>
        <fullName evidence="14">Folylpolyglutamate synthetase</fullName>
    </alternativeName>
    <alternativeName>
        <fullName evidence="15">Tetrahydrofolylpolyglutamate synthase</fullName>
    </alternativeName>
</protein>
<dbReference type="Gene3D" id="3.40.1190.10">
    <property type="entry name" value="Mur-like, catalytic domain"/>
    <property type="match status" value="1"/>
</dbReference>
<dbReference type="SUPFAM" id="SSF53623">
    <property type="entry name" value="MurD-like peptide ligases, catalytic domain"/>
    <property type="match status" value="1"/>
</dbReference>
<organism evidence="23 24">
    <name type="scientific">Flavobacterium aureirubrum</name>
    <dbReference type="NCBI Taxonomy" id="3133147"/>
    <lineage>
        <taxon>Bacteria</taxon>
        <taxon>Pseudomonadati</taxon>
        <taxon>Bacteroidota</taxon>
        <taxon>Flavobacteriia</taxon>
        <taxon>Flavobacteriales</taxon>
        <taxon>Flavobacteriaceae</taxon>
        <taxon>Flavobacterium</taxon>
    </lineage>
</organism>
<keyword evidence="12" id="KW-0460">Magnesium</keyword>
<sequence>MNYKETLDWMFNQLPMYQTQGASAYRKDITNTILLANHLRNPEKKLKCIHVAGTNGKGSTSHLLASVLQEAGYKVGLYTSPHLKDFRERIAINGQTISEDTICEFIKNNKSFFETHQLSFFEMSVGLAFDYFAKEKTDINVIEVGMGGRLDSTNIITPLISVITNIGLDHTQFLGDTLEAIAYEKAGIIKPKIPVVIGEYVSNTKPVFLAKAATTHSEIYFASDLVEKNYPSALLGDYQIQNKKTVLQTISVLQEKKLLSINEEAIKNGFLNVVKNTNLQGRWQQLGSNPKIICDTAHNAHGLSMVLEQVKKEQFEKLHIVLGVVNDKNLDEILPLFPKTAIYYFCKPNIPRGLDAAIVSKKAAEFHLIGAIYNSVSIAYQKAKENAAPNDLIYIGGSTFVVAEIL</sequence>
<dbReference type="GO" id="GO:0016874">
    <property type="term" value="F:ligase activity"/>
    <property type="evidence" value="ECO:0007669"/>
    <property type="project" value="UniProtKB-KW"/>
</dbReference>
<dbReference type="SUPFAM" id="SSF53244">
    <property type="entry name" value="MurD-like peptide ligases, peptide-binding domain"/>
    <property type="match status" value="1"/>
</dbReference>
<dbReference type="PANTHER" id="PTHR11136:SF0">
    <property type="entry name" value="DIHYDROFOLATE SYNTHETASE-RELATED"/>
    <property type="match status" value="1"/>
</dbReference>